<evidence type="ECO:0000313" key="1">
    <source>
        <dbReference type="EMBL" id="PRQ56533.1"/>
    </source>
</evidence>
<name>A0A2P6SCX8_ROSCH</name>
<evidence type="ECO:0000313" key="2">
    <source>
        <dbReference type="Proteomes" id="UP000238479"/>
    </source>
</evidence>
<reference evidence="1 2" key="1">
    <citation type="journal article" date="2018" name="Nat. Genet.">
        <title>The Rosa genome provides new insights in the design of modern roses.</title>
        <authorList>
            <person name="Bendahmane M."/>
        </authorList>
    </citation>
    <scope>NUCLEOTIDE SEQUENCE [LARGE SCALE GENOMIC DNA]</scope>
    <source>
        <strain evidence="2">cv. Old Blush</strain>
    </source>
</reference>
<accession>A0A2P6SCX8</accession>
<protein>
    <submittedName>
        <fullName evidence="1">Uncharacterized protein</fullName>
    </submittedName>
</protein>
<dbReference type="AlphaFoldDB" id="A0A2P6SCX8"/>
<dbReference type="EMBL" id="PDCK01000039">
    <property type="protein sequence ID" value="PRQ56533.1"/>
    <property type="molecule type" value="Genomic_DNA"/>
</dbReference>
<comment type="caution">
    <text evidence="1">The sequence shown here is derived from an EMBL/GenBank/DDBJ whole genome shotgun (WGS) entry which is preliminary data.</text>
</comment>
<keyword evidence="2" id="KW-1185">Reference proteome</keyword>
<dbReference type="Gramene" id="PRQ56533">
    <property type="protein sequence ID" value="PRQ56533"/>
    <property type="gene ID" value="RchiOBHm_Chr1g0337431"/>
</dbReference>
<proteinExistence type="predicted"/>
<organism evidence="1 2">
    <name type="scientific">Rosa chinensis</name>
    <name type="common">China rose</name>
    <dbReference type="NCBI Taxonomy" id="74649"/>
    <lineage>
        <taxon>Eukaryota</taxon>
        <taxon>Viridiplantae</taxon>
        <taxon>Streptophyta</taxon>
        <taxon>Embryophyta</taxon>
        <taxon>Tracheophyta</taxon>
        <taxon>Spermatophyta</taxon>
        <taxon>Magnoliopsida</taxon>
        <taxon>eudicotyledons</taxon>
        <taxon>Gunneridae</taxon>
        <taxon>Pentapetalae</taxon>
        <taxon>rosids</taxon>
        <taxon>fabids</taxon>
        <taxon>Rosales</taxon>
        <taxon>Rosaceae</taxon>
        <taxon>Rosoideae</taxon>
        <taxon>Rosoideae incertae sedis</taxon>
        <taxon>Rosa</taxon>
    </lineage>
</organism>
<dbReference type="Proteomes" id="UP000238479">
    <property type="component" value="Chromosome 1"/>
</dbReference>
<gene>
    <name evidence="1" type="ORF">RchiOBHm_Chr1g0337431</name>
</gene>
<sequence>MKPRKWHINKTCNEVLRVGRRGRLDNYQINQKLRIAISQFVNYTLTNQKSGKY</sequence>